<dbReference type="FunFam" id="1.25.10.10:FF:000594">
    <property type="entry name" value="WAPL cohesin release factor a"/>
    <property type="match status" value="1"/>
</dbReference>
<dbReference type="PANTHER" id="PTHR22100">
    <property type="entry name" value="WINGS APART-LIKE PROTEIN HOMOLOG"/>
    <property type="match status" value="1"/>
</dbReference>
<reference evidence="4" key="1">
    <citation type="submission" date="2019-06" db="EMBL/GenBank/DDBJ databases">
        <authorList>
            <consortium name="Wellcome Sanger Institute Data Sharing"/>
        </authorList>
    </citation>
    <scope>NUCLEOTIDE SEQUENCE [LARGE SCALE GENOMIC DNA]</scope>
</reference>
<feature type="region of interest" description="Disordered" evidence="2">
    <location>
        <begin position="411"/>
        <end position="572"/>
    </location>
</feature>
<dbReference type="Proteomes" id="UP000472263">
    <property type="component" value="Chromosome 15"/>
</dbReference>
<sequence length="1170" mass="127722">MTSRFGKTYNRKGGEANSKFEEVFSNKKPTLTTKWGETTYKAQLGAKRPLLKPEVPELPKRPRLEDSDSDEDPFGFDSDDESKTVTSHSVSQFKADEGDVTKTPSVQSSETTTLVASTQGATGSTVRFTSKQTSEDKVVKNSQPSCKSTSDSSQKPAAVSSFSKTVSSDVCNSVGTQRSISSSPSLDYTDAPAGSRDSQVDGLPTEGQKSAEQEPPVEPPVDNIPPSPFTLRASNCKTYRRPNRKTSSESAENNSSSSSKPPDTASAVVKPNSVFAASASNTSANANTAAKPAAAAGRGRGRVRDYTVLHPSCLSVCNVTIQDSMERSMDELVTPAAPSDLGEAGQMKKKSDVPPPKPTRFRPTQTKTKKETKLEFFGFEDKEDQEGEEGSEGSMAGSSSYKIKYFGFDDLSESDSDDESSQAKEKKKTKTAAAALAALSSSVDSPHTSDSQDSQASSNPDAFEFSDDSSPGATDGQKGCSGKPSDKSKDIGTGPKKIFSGPKKSPAKAVYNARHWNQPEPEEMPPPPLSRSHTAPASLSSGSKDSNSHKDDGLFKAPPPPPKVIKSETIPTRPNQDIVTALKCRKEHKELYTVVQHVKHFNDVVEFGENQEFTDDFEYLETGLKSSQPLNTRCLSIISLATRCAMPSFRMHLRARGKVAQVFKMLSDAPQHPNLALCTAALMYILSRDRLNMDLDRACLELMIKLLELEQDHSAHQDQLTAKEVAKVKEKIRKLCETVHNKHLDLENITTGHLAMETLLSLTSKRAGDWFKEELRLLGGLDHIVDKVKECVQNLSQEDDKENLVASLWGAERCLRVLESVTVQNPENQSYLIAYKDSQLIVSSARGLRYCEDMIQRYSRALNNTSLSSSGAALPHCSFSNVGKAVEDCMRAVIGVLLNLTHDNEWGSTKTGEQEELIVTALNCVLRVPRFIPQEQRFDVRVLGLGLLINLVEYSARNRHCLVDMDYNAIDTCLEDSLIQPADPTQAGTDGESAPSCPTETKGDGADKPKASGALAALVKLFLERERAAILAEAKTDDLISEAPKPALDQSGEWQETSGEIQWVASETNDSQNEKKEEEDEELDLNKALQHAGKHMEDSIVASYTALLLGCLCQGSQINVTTVREHLPKGDFSIMTEMLKKFLNFMNLTCAMGTTGQKSISRVIDYLEHC</sequence>
<keyword evidence="5" id="KW-1185">Reference proteome</keyword>
<dbReference type="Pfam" id="PF07814">
    <property type="entry name" value="WAPL"/>
    <property type="match status" value="1"/>
</dbReference>
<dbReference type="SUPFAM" id="SSF48371">
    <property type="entry name" value="ARM repeat"/>
    <property type="match status" value="1"/>
</dbReference>
<dbReference type="AlphaFoldDB" id="A0A667ZY09"/>
<dbReference type="RefSeq" id="XP_029926170.1">
    <property type="nucleotide sequence ID" value="XM_030070310.1"/>
</dbReference>
<evidence type="ECO:0000256" key="1">
    <source>
        <dbReference type="ARBA" id="ARBA00006854"/>
    </source>
</evidence>
<feature type="region of interest" description="Disordered" evidence="2">
    <location>
        <begin position="329"/>
        <end position="398"/>
    </location>
</feature>
<name>A0A667ZY09_9TELE</name>
<dbReference type="OrthoDB" id="78088at2759"/>
<reference evidence="4" key="2">
    <citation type="submission" date="2025-08" db="UniProtKB">
        <authorList>
            <consortium name="Ensembl"/>
        </authorList>
    </citation>
    <scope>IDENTIFICATION</scope>
</reference>
<dbReference type="InterPro" id="IPR012502">
    <property type="entry name" value="WAPL_dom"/>
</dbReference>
<feature type="region of interest" description="Disordered" evidence="2">
    <location>
        <begin position="1"/>
        <end position="301"/>
    </location>
</feature>
<feature type="compositionally biased region" description="Pro residues" evidence="2">
    <location>
        <begin position="216"/>
        <end position="228"/>
    </location>
</feature>
<feature type="compositionally biased region" description="Polar residues" evidence="2">
    <location>
        <begin position="531"/>
        <end position="545"/>
    </location>
</feature>
<evidence type="ECO:0000313" key="5">
    <source>
        <dbReference type="Proteomes" id="UP000472263"/>
    </source>
</evidence>
<comment type="similarity">
    <text evidence="1">Belongs to the WAPL family.</text>
</comment>
<feature type="compositionally biased region" description="Acidic residues" evidence="2">
    <location>
        <begin position="67"/>
        <end position="80"/>
    </location>
</feature>
<feature type="compositionally biased region" description="Polar residues" evidence="2">
    <location>
        <begin position="102"/>
        <end position="132"/>
    </location>
</feature>
<dbReference type="Ensembl" id="ENSMMDT00005041319.1">
    <property type="protein sequence ID" value="ENSMMDP00005040489.1"/>
    <property type="gene ID" value="ENSMMDG00005018293.1"/>
</dbReference>
<evidence type="ECO:0000256" key="2">
    <source>
        <dbReference type="SAM" id="MobiDB-lite"/>
    </source>
</evidence>
<feature type="compositionally biased region" description="Polar residues" evidence="2">
    <location>
        <begin position="140"/>
        <end position="186"/>
    </location>
</feature>
<protein>
    <submittedName>
        <fullName evidence="4">WAPL cohesin release factor</fullName>
    </submittedName>
</protein>
<dbReference type="InParanoid" id="A0A667ZY09"/>
<proteinExistence type="inferred from homology"/>
<gene>
    <name evidence="4" type="primary">WAPL</name>
    <name evidence="4" type="synonym">wapla</name>
</gene>
<feature type="compositionally biased region" description="Low complexity" evidence="2">
    <location>
        <begin position="431"/>
        <end position="451"/>
    </location>
</feature>
<dbReference type="FunFam" id="1.25.10.10:FF:001054">
    <property type="entry name" value="WAPL cohesin release factor a"/>
    <property type="match status" value="1"/>
</dbReference>
<feature type="compositionally biased region" description="Basic and acidic residues" evidence="2">
    <location>
        <begin position="54"/>
        <end position="66"/>
    </location>
</feature>
<feature type="domain" description="WAPL" evidence="3">
    <location>
        <begin position="585"/>
        <end position="1149"/>
    </location>
</feature>
<dbReference type="PANTHER" id="PTHR22100:SF13">
    <property type="entry name" value="WINGS APART-LIKE PROTEIN HOMOLOG"/>
    <property type="match status" value="1"/>
</dbReference>
<dbReference type="InterPro" id="IPR039874">
    <property type="entry name" value="WAPL"/>
</dbReference>
<evidence type="ECO:0000259" key="3">
    <source>
        <dbReference type="PROSITE" id="PS51271"/>
    </source>
</evidence>
<evidence type="ECO:0000313" key="4">
    <source>
        <dbReference type="Ensembl" id="ENSMMDP00005040489.1"/>
    </source>
</evidence>
<organism evidence="4 5">
    <name type="scientific">Myripristis murdjan</name>
    <name type="common">pinecone soldierfish</name>
    <dbReference type="NCBI Taxonomy" id="586833"/>
    <lineage>
        <taxon>Eukaryota</taxon>
        <taxon>Metazoa</taxon>
        <taxon>Chordata</taxon>
        <taxon>Craniata</taxon>
        <taxon>Vertebrata</taxon>
        <taxon>Euteleostomi</taxon>
        <taxon>Actinopterygii</taxon>
        <taxon>Neopterygii</taxon>
        <taxon>Teleostei</taxon>
        <taxon>Neoteleostei</taxon>
        <taxon>Acanthomorphata</taxon>
        <taxon>Holocentriformes</taxon>
        <taxon>Holocentridae</taxon>
        <taxon>Myripristis</taxon>
    </lineage>
</organism>
<feature type="compositionally biased region" description="Low complexity" evidence="2">
    <location>
        <begin position="248"/>
        <end position="266"/>
    </location>
</feature>
<feature type="compositionally biased region" description="Basic and acidic residues" evidence="2">
    <location>
        <begin position="12"/>
        <end position="25"/>
    </location>
</feature>
<dbReference type="Gene3D" id="1.25.10.10">
    <property type="entry name" value="Leucine-rich Repeat Variant"/>
    <property type="match status" value="1"/>
</dbReference>
<dbReference type="InterPro" id="IPR022771">
    <property type="entry name" value="WAPL_C"/>
</dbReference>
<feature type="region of interest" description="Disordered" evidence="2">
    <location>
        <begin position="981"/>
        <end position="1009"/>
    </location>
</feature>
<dbReference type="GeneTree" id="ENSGT00390000015768"/>
<dbReference type="InterPro" id="IPR016024">
    <property type="entry name" value="ARM-type_fold"/>
</dbReference>
<feature type="compositionally biased region" description="Polar residues" evidence="2">
    <location>
        <begin position="27"/>
        <end position="36"/>
    </location>
</feature>
<accession>A0A667ZY09</accession>
<dbReference type="PROSITE" id="PS51271">
    <property type="entry name" value="WAPL"/>
    <property type="match status" value="1"/>
</dbReference>
<reference evidence="4" key="3">
    <citation type="submission" date="2025-09" db="UniProtKB">
        <authorList>
            <consortium name="Ensembl"/>
        </authorList>
    </citation>
    <scope>IDENTIFICATION</scope>
</reference>
<dbReference type="GeneID" id="115372420"/>
<feature type="compositionally biased region" description="Low complexity" evidence="2">
    <location>
        <begin position="276"/>
        <end position="296"/>
    </location>
</feature>
<feature type="compositionally biased region" description="Acidic residues" evidence="2">
    <location>
        <begin position="411"/>
        <end position="420"/>
    </location>
</feature>
<feature type="compositionally biased region" description="Acidic residues" evidence="2">
    <location>
        <begin position="381"/>
        <end position="391"/>
    </location>
</feature>
<dbReference type="InterPro" id="IPR011989">
    <property type="entry name" value="ARM-like"/>
</dbReference>